<evidence type="ECO:0000313" key="2">
    <source>
        <dbReference type="EMBL" id="ESP00698.1"/>
    </source>
</evidence>
<evidence type="ECO:0000256" key="1">
    <source>
        <dbReference type="SAM" id="MobiDB-lite"/>
    </source>
</evidence>
<feature type="compositionally biased region" description="Basic and acidic residues" evidence="1">
    <location>
        <begin position="164"/>
        <end position="180"/>
    </location>
</feature>
<dbReference type="KEGG" id="lgi:LOTGIDRAFT_157988"/>
<feature type="region of interest" description="Disordered" evidence="1">
    <location>
        <begin position="195"/>
        <end position="220"/>
    </location>
</feature>
<evidence type="ECO:0000313" key="3">
    <source>
        <dbReference type="Proteomes" id="UP000030746"/>
    </source>
</evidence>
<reference evidence="2 3" key="1">
    <citation type="journal article" date="2013" name="Nature">
        <title>Insights into bilaterian evolution from three spiralian genomes.</title>
        <authorList>
            <person name="Simakov O."/>
            <person name="Marletaz F."/>
            <person name="Cho S.J."/>
            <person name="Edsinger-Gonzales E."/>
            <person name="Havlak P."/>
            <person name="Hellsten U."/>
            <person name="Kuo D.H."/>
            <person name="Larsson T."/>
            <person name="Lv J."/>
            <person name="Arendt D."/>
            <person name="Savage R."/>
            <person name="Osoegawa K."/>
            <person name="de Jong P."/>
            <person name="Grimwood J."/>
            <person name="Chapman J.A."/>
            <person name="Shapiro H."/>
            <person name="Aerts A."/>
            <person name="Otillar R.P."/>
            <person name="Terry A.Y."/>
            <person name="Boore J.L."/>
            <person name="Grigoriev I.V."/>
            <person name="Lindberg D.R."/>
            <person name="Seaver E.C."/>
            <person name="Weisblat D.A."/>
            <person name="Putnam N.H."/>
            <person name="Rokhsar D.S."/>
        </authorList>
    </citation>
    <scope>NUCLEOTIDE SEQUENCE [LARGE SCALE GENOMIC DNA]</scope>
</reference>
<dbReference type="Proteomes" id="UP000030746">
    <property type="component" value="Unassembled WGS sequence"/>
</dbReference>
<accession>V4ATS1</accession>
<dbReference type="GeneID" id="20237585"/>
<name>V4ATS1_LOTGI</name>
<dbReference type="HOGENOM" id="CLU_636622_0_0_1"/>
<sequence>MKSERLDIDRKIDLFMNKETTCRELQETFKSVEIQRRRFLKDIDNSMNRFKAKYGGYIQHAESTRRRSVHNISCSDSIGTFRQRNSVTGKDQVRHSIESGAVSQLSRRRNFAQPESINKQAQGKLLYRRRSTLTHNELGFRENYNTVSITMDRYNGASESPHSAAEKDGGDHQHDSTKEKYPVLDNRKIYTSSRDITRRHSEPECSEMRNDVDNKKVRHKSETAYRTQLLNLEDDKNEKDNIGNYNVVDSPSSRLSPTPDDIAKIKDGGENVETKKVQTNQNMSKWSRVKELTMKVQAEEKQEVSLFDVALNLCPKIEKRVEFRGQEISQKAVEKIKPKWHLLRRKSIIADQPSGPERVSVNDLETICPKLEDNELEMNTLKSLLNFRKGHKKIEIVARLLSDHIRTDTGPSFNLKEGAWAAALSSCRYLR</sequence>
<keyword evidence="3" id="KW-1185">Reference proteome</keyword>
<feature type="region of interest" description="Disordered" evidence="1">
    <location>
        <begin position="154"/>
        <end position="180"/>
    </location>
</feature>
<proteinExistence type="predicted"/>
<gene>
    <name evidence="2" type="ORF">LOTGIDRAFT_157988</name>
</gene>
<dbReference type="AlphaFoldDB" id="V4ATS1"/>
<dbReference type="RefSeq" id="XP_009048817.1">
    <property type="nucleotide sequence ID" value="XM_009050569.1"/>
</dbReference>
<dbReference type="EMBL" id="KB200701">
    <property type="protein sequence ID" value="ESP00698.1"/>
    <property type="molecule type" value="Genomic_DNA"/>
</dbReference>
<organism evidence="2 3">
    <name type="scientific">Lottia gigantea</name>
    <name type="common">Giant owl limpet</name>
    <dbReference type="NCBI Taxonomy" id="225164"/>
    <lineage>
        <taxon>Eukaryota</taxon>
        <taxon>Metazoa</taxon>
        <taxon>Spiralia</taxon>
        <taxon>Lophotrochozoa</taxon>
        <taxon>Mollusca</taxon>
        <taxon>Gastropoda</taxon>
        <taxon>Patellogastropoda</taxon>
        <taxon>Lottioidea</taxon>
        <taxon>Lottiidae</taxon>
        <taxon>Lottia</taxon>
    </lineage>
</organism>
<protein>
    <submittedName>
        <fullName evidence="2">Uncharacterized protein</fullName>
    </submittedName>
</protein>
<dbReference type="CTD" id="20237585"/>